<feature type="compositionally biased region" description="Polar residues" evidence="1">
    <location>
        <begin position="135"/>
        <end position="165"/>
    </location>
</feature>
<proteinExistence type="predicted"/>
<feature type="compositionally biased region" description="Polar residues" evidence="1">
    <location>
        <begin position="47"/>
        <end position="56"/>
    </location>
</feature>
<name>A0A517LIW4_9PEZI</name>
<sequence length="241" mass="25572">MAPPEFKPLTIVPIQFSLTEGTNIPAPPDSPPHTPRPPTSDGGPLTSHPTTPNGSSKMPGAFPPSPALEPVLETIMNDKLPTSPQNTHSNGNGYLSPATSPIVGKKRPSSVRRLLSLRSIRGEKDKHQKYGTLNGGASSNFDPSTRPGSPYTVMSNDSTFSGGSTQKKRNSAWFGSSSKRKSGFFTGKIDEDVMEHEGGAVQPPAPRGPPPPTLPEFQQFGSLDGALDSNLGAEDMFKDIK</sequence>
<accession>A0A517LIW4</accession>
<gene>
    <name evidence="2" type="ORF">FKW77_006115</name>
</gene>
<dbReference type="OrthoDB" id="5380416at2759"/>
<evidence type="ECO:0000313" key="3">
    <source>
        <dbReference type="Proteomes" id="UP000316270"/>
    </source>
</evidence>
<protein>
    <submittedName>
        <fullName evidence="2">Uncharacterized protein</fullName>
    </submittedName>
</protein>
<dbReference type="Proteomes" id="UP000316270">
    <property type="component" value="Chromosome 13"/>
</dbReference>
<evidence type="ECO:0000256" key="1">
    <source>
        <dbReference type="SAM" id="MobiDB-lite"/>
    </source>
</evidence>
<feature type="compositionally biased region" description="Polar residues" evidence="1">
    <location>
        <begin position="80"/>
        <end position="99"/>
    </location>
</feature>
<dbReference type="AlphaFoldDB" id="A0A517LIW4"/>
<keyword evidence="3" id="KW-1185">Reference proteome</keyword>
<feature type="region of interest" description="Disordered" evidence="1">
    <location>
        <begin position="194"/>
        <end position="241"/>
    </location>
</feature>
<evidence type="ECO:0000313" key="2">
    <source>
        <dbReference type="EMBL" id="QDS75581.1"/>
    </source>
</evidence>
<feature type="compositionally biased region" description="Pro residues" evidence="1">
    <location>
        <begin position="25"/>
        <end position="38"/>
    </location>
</feature>
<dbReference type="EMBL" id="CP042197">
    <property type="protein sequence ID" value="QDS75581.1"/>
    <property type="molecule type" value="Genomic_DNA"/>
</dbReference>
<feature type="region of interest" description="Disordered" evidence="1">
    <location>
        <begin position="1"/>
        <end position="178"/>
    </location>
</feature>
<organism evidence="2 3">
    <name type="scientific">Venturia effusa</name>
    <dbReference type="NCBI Taxonomy" id="50376"/>
    <lineage>
        <taxon>Eukaryota</taxon>
        <taxon>Fungi</taxon>
        <taxon>Dikarya</taxon>
        <taxon>Ascomycota</taxon>
        <taxon>Pezizomycotina</taxon>
        <taxon>Dothideomycetes</taxon>
        <taxon>Pleosporomycetidae</taxon>
        <taxon>Venturiales</taxon>
        <taxon>Venturiaceae</taxon>
        <taxon>Venturia</taxon>
    </lineage>
</organism>
<feature type="compositionally biased region" description="Pro residues" evidence="1">
    <location>
        <begin position="203"/>
        <end position="214"/>
    </location>
</feature>
<reference evidence="2 3" key="1">
    <citation type="submission" date="2019-07" db="EMBL/GenBank/DDBJ databases">
        <title>Finished genome of Venturia effusa.</title>
        <authorList>
            <person name="Young C.A."/>
            <person name="Cox M.P."/>
            <person name="Ganley A.R.D."/>
            <person name="David W.J."/>
        </authorList>
    </citation>
    <scope>NUCLEOTIDE SEQUENCE [LARGE SCALE GENOMIC DNA]</scope>
    <source>
        <strain evidence="3">albino</strain>
    </source>
</reference>